<evidence type="ECO:0000313" key="2">
    <source>
        <dbReference type="EMBL" id="MCQ4924895.1"/>
    </source>
</evidence>
<organism evidence="2 3">
    <name type="scientific">Tissierella carlieri</name>
    <dbReference type="NCBI Taxonomy" id="689904"/>
    <lineage>
        <taxon>Bacteria</taxon>
        <taxon>Bacillati</taxon>
        <taxon>Bacillota</taxon>
        <taxon>Tissierellia</taxon>
        <taxon>Tissierellales</taxon>
        <taxon>Tissierellaceae</taxon>
        <taxon>Tissierella</taxon>
    </lineage>
</organism>
<accession>A0ABT1SEJ8</accession>
<comment type="caution">
    <text evidence="2">The sequence shown here is derived from an EMBL/GenBank/DDBJ whole genome shotgun (WGS) entry which is preliminary data.</text>
</comment>
<gene>
    <name evidence="2" type="ORF">NE686_17470</name>
</gene>
<dbReference type="RefSeq" id="WP_256312486.1">
    <property type="nucleotide sequence ID" value="NZ_JANGAC010000016.1"/>
</dbReference>
<keyword evidence="1" id="KW-1133">Transmembrane helix</keyword>
<dbReference type="EMBL" id="JANGAC010000016">
    <property type="protein sequence ID" value="MCQ4924895.1"/>
    <property type="molecule type" value="Genomic_DNA"/>
</dbReference>
<keyword evidence="1" id="KW-0472">Membrane</keyword>
<evidence type="ECO:0000313" key="3">
    <source>
        <dbReference type="Proteomes" id="UP001524478"/>
    </source>
</evidence>
<proteinExistence type="predicted"/>
<reference evidence="2 3" key="1">
    <citation type="submission" date="2022-06" db="EMBL/GenBank/DDBJ databases">
        <title>Isolation of gut microbiota from human fecal samples.</title>
        <authorList>
            <person name="Pamer E.G."/>
            <person name="Barat B."/>
            <person name="Waligurski E."/>
            <person name="Medina S."/>
            <person name="Paddock L."/>
            <person name="Mostad J."/>
        </authorList>
    </citation>
    <scope>NUCLEOTIDE SEQUENCE [LARGE SCALE GENOMIC DNA]</scope>
    <source>
        <strain evidence="2 3">DFI.7.95</strain>
    </source>
</reference>
<keyword evidence="1" id="KW-0812">Transmembrane</keyword>
<feature type="transmembrane region" description="Helical" evidence="1">
    <location>
        <begin position="39"/>
        <end position="58"/>
    </location>
</feature>
<dbReference type="Proteomes" id="UP001524478">
    <property type="component" value="Unassembled WGS sequence"/>
</dbReference>
<evidence type="ECO:0000256" key="1">
    <source>
        <dbReference type="SAM" id="Phobius"/>
    </source>
</evidence>
<protein>
    <submittedName>
        <fullName evidence="2">Uncharacterized protein</fullName>
    </submittedName>
</protein>
<name>A0ABT1SEJ8_9FIRM</name>
<feature type="transmembrane region" description="Helical" evidence="1">
    <location>
        <begin position="12"/>
        <end position="32"/>
    </location>
</feature>
<keyword evidence="3" id="KW-1185">Reference proteome</keyword>
<sequence length="157" mass="18109">MVIKDGIWCRLAYMSDYICILGCMIILLSMVLERDRVKFIMRIAGCMLIVVGIVFLGLGKETVTELNYIETAIDIVQMETGDYYIDTGKNYVFITRNKSDDISELILGKYEVEFKQSNDIKLVKRDSIIMKTKKLKGRVLSSDIVNAYKYVLYCDLR</sequence>